<organism evidence="2 3">
    <name type="scientific">Shewanella colwelliana</name>
    <name type="common">Alteromonas colwelliana</name>
    <dbReference type="NCBI Taxonomy" id="23"/>
    <lineage>
        <taxon>Bacteria</taxon>
        <taxon>Pseudomonadati</taxon>
        <taxon>Pseudomonadota</taxon>
        <taxon>Gammaproteobacteria</taxon>
        <taxon>Alteromonadales</taxon>
        <taxon>Shewanellaceae</taxon>
        <taxon>Shewanella</taxon>
    </lineage>
</organism>
<protein>
    <recommendedName>
        <fullName evidence="1">Uracil-DNA glycosylase-like domain-containing protein</fullName>
    </recommendedName>
</protein>
<dbReference type="OrthoDB" id="9789139at2"/>
<evidence type="ECO:0000313" key="2">
    <source>
        <dbReference type="EMBL" id="OEG75365.1"/>
    </source>
</evidence>
<accession>A0A1E5IXT5</accession>
<dbReference type="EMBL" id="MCBT01000009">
    <property type="protein sequence ID" value="OEG75365.1"/>
    <property type="molecule type" value="Genomic_DNA"/>
</dbReference>
<dbReference type="InterPro" id="IPR036895">
    <property type="entry name" value="Uracil-DNA_glycosylase-like_sf"/>
</dbReference>
<dbReference type="CDD" id="cd10033">
    <property type="entry name" value="UDG_like"/>
    <property type="match status" value="1"/>
</dbReference>
<dbReference type="InterPro" id="IPR005122">
    <property type="entry name" value="Uracil-DNA_glycosylase-like"/>
</dbReference>
<sequence length="191" mass="21333">MENINQLVNQLKACRECAELLPKEARPIVQISPKARIVIAGQAPGAAANKSGIAFDDASGARLREWLGVTKAQFYDENLFAILPMAFCYPGKGKSGDLPPIKACADKWREKLLAQLTNVELTLVIGQYAQDYYFNNKQTVTERVSNWASSGDSMLALPHPSPRNNIWLKRHPWFELALLPQVQQRMARILG</sequence>
<dbReference type="SMART" id="SM00987">
    <property type="entry name" value="UreE_C"/>
    <property type="match status" value="1"/>
</dbReference>
<dbReference type="Gene3D" id="3.40.470.10">
    <property type="entry name" value="Uracil-DNA glycosylase-like domain"/>
    <property type="match status" value="1"/>
</dbReference>
<dbReference type="PANTHER" id="PTHR42160">
    <property type="entry name" value="URACIL-DNA GLYCOSYLASE SUPERFAMILY PROTEIN"/>
    <property type="match status" value="1"/>
</dbReference>
<dbReference type="SUPFAM" id="SSF52141">
    <property type="entry name" value="Uracil-DNA glycosylase-like"/>
    <property type="match status" value="1"/>
</dbReference>
<comment type="caution">
    <text evidence="2">The sequence shown here is derived from an EMBL/GenBank/DDBJ whole genome shotgun (WGS) entry which is preliminary data.</text>
</comment>
<dbReference type="PANTHER" id="PTHR42160:SF1">
    <property type="entry name" value="URACIL-DNA GLYCOSYLASE SUPERFAMILY PROTEIN"/>
    <property type="match status" value="1"/>
</dbReference>
<evidence type="ECO:0000259" key="1">
    <source>
        <dbReference type="SMART" id="SM00986"/>
    </source>
</evidence>
<dbReference type="Proteomes" id="UP000095230">
    <property type="component" value="Unassembled WGS sequence"/>
</dbReference>
<gene>
    <name evidence="2" type="ORF">BEL05_09185</name>
</gene>
<name>A0A1E5IXT5_SHECO</name>
<dbReference type="InterPro" id="IPR047124">
    <property type="entry name" value="HI_0220.2"/>
</dbReference>
<dbReference type="Pfam" id="PF03167">
    <property type="entry name" value="UDG"/>
    <property type="match status" value="1"/>
</dbReference>
<proteinExistence type="predicted"/>
<dbReference type="STRING" id="23.BEL05_09185"/>
<dbReference type="RefSeq" id="WP_069670300.1">
    <property type="nucleotide sequence ID" value="NZ_MCBT01000009.1"/>
</dbReference>
<dbReference type="AlphaFoldDB" id="A0A1E5IXT5"/>
<feature type="domain" description="Uracil-DNA glycosylase-like" evidence="1">
    <location>
        <begin position="28"/>
        <end position="183"/>
    </location>
</feature>
<reference evidence="2 3" key="1">
    <citation type="submission" date="2016-07" db="EMBL/GenBank/DDBJ databases">
        <title>Whole-genome of two Shewanella species isolated from a digestive organ of sea cucumber Apostichopus japonicus Selenka 1867.</title>
        <authorList>
            <person name="Hong H.-H."/>
            <person name="Choi H."/>
            <person name="Cheon S."/>
            <person name="Oh J.-S."/>
            <person name="Lee H.-G."/>
            <person name="Park C."/>
        </authorList>
    </citation>
    <scope>NUCLEOTIDE SEQUENCE [LARGE SCALE GENOMIC DNA]</scope>
    <source>
        <strain evidence="2 3">CSB03KR</strain>
    </source>
</reference>
<dbReference type="SMART" id="SM00986">
    <property type="entry name" value="UDG"/>
    <property type="match status" value="1"/>
</dbReference>
<evidence type="ECO:0000313" key="3">
    <source>
        <dbReference type="Proteomes" id="UP000095230"/>
    </source>
</evidence>